<feature type="region of interest" description="Disordered" evidence="1">
    <location>
        <begin position="38"/>
        <end position="143"/>
    </location>
</feature>
<dbReference type="OrthoDB" id="1496007at2"/>
<evidence type="ECO:0000256" key="1">
    <source>
        <dbReference type="SAM" id="MobiDB-lite"/>
    </source>
</evidence>
<feature type="chain" id="PRO_5011640268" evidence="2">
    <location>
        <begin position="21"/>
        <end position="252"/>
    </location>
</feature>
<evidence type="ECO:0000256" key="2">
    <source>
        <dbReference type="SAM" id="SignalP"/>
    </source>
</evidence>
<evidence type="ECO:0000313" key="3">
    <source>
        <dbReference type="EMBL" id="SEP58831.1"/>
    </source>
</evidence>
<dbReference type="STRING" id="478744.SAMN05444359_101155"/>
<evidence type="ECO:0000313" key="4">
    <source>
        <dbReference type="Proteomes" id="UP000199021"/>
    </source>
</evidence>
<dbReference type="AlphaFoldDB" id="A0A1H8Z3C3"/>
<feature type="signal peptide" evidence="2">
    <location>
        <begin position="1"/>
        <end position="20"/>
    </location>
</feature>
<gene>
    <name evidence="3" type="ORF">SAMN05444359_101155</name>
</gene>
<keyword evidence="4" id="KW-1185">Reference proteome</keyword>
<protein>
    <submittedName>
        <fullName evidence="3">Uncharacterized protein</fullName>
    </submittedName>
</protein>
<feature type="compositionally biased region" description="Low complexity" evidence="1">
    <location>
        <begin position="54"/>
        <end position="68"/>
    </location>
</feature>
<dbReference type="InParanoid" id="A0A1H8Z3C3"/>
<reference evidence="4" key="1">
    <citation type="submission" date="2016-10" db="EMBL/GenBank/DDBJ databases">
        <authorList>
            <person name="Varghese N."/>
            <person name="Submissions S."/>
        </authorList>
    </citation>
    <scope>NUCLEOTIDE SEQUENCE [LARGE SCALE GENOMIC DNA]</scope>
    <source>
        <strain evidence="4">DSM 24740</strain>
    </source>
</reference>
<proteinExistence type="predicted"/>
<dbReference type="EMBL" id="FOFB01000001">
    <property type="protein sequence ID" value="SEP58831.1"/>
    <property type="molecule type" value="Genomic_DNA"/>
</dbReference>
<name>A0A1H8Z3C3_9BACT</name>
<organism evidence="3 4">
    <name type="scientific">Neolewinella agarilytica</name>
    <dbReference type="NCBI Taxonomy" id="478744"/>
    <lineage>
        <taxon>Bacteria</taxon>
        <taxon>Pseudomonadati</taxon>
        <taxon>Bacteroidota</taxon>
        <taxon>Saprospiria</taxon>
        <taxon>Saprospirales</taxon>
        <taxon>Lewinellaceae</taxon>
        <taxon>Neolewinella</taxon>
    </lineage>
</organism>
<keyword evidence="2" id="KW-0732">Signal</keyword>
<feature type="compositionally biased region" description="Low complexity" evidence="1">
    <location>
        <begin position="114"/>
        <end position="125"/>
    </location>
</feature>
<dbReference type="RefSeq" id="WP_139211708.1">
    <property type="nucleotide sequence ID" value="NZ_FOFB01000001.1"/>
</dbReference>
<dbReference type="Proteomes" id="UP000199021">
    <property type="component" value="Unassembled WGS sequence"/>
</dbReference>
<feature type="compositionally biased region" description="Polar residues" evidence="1">
    <location>
        <begin position="79"/>
        <end position="101"/>
    </location>
</feature>
<sequence>MRTFLLLLMAACFCSCSFFQKITGKTPAASEVVEAPTNLEGPAYDPATSPRVMTSSTPLPTAAGTTTTNSGQPAAYGQAPSTAPASGQPATYSQPSATPVNGGQPEVYGQAGNAPSTYSAPATAPQTEAKGGAAPTAYGNTTTMAPPTGEAAVLAATLNGLWVNSVDPNEVVEFTTDHYSTFYEGQLLIQEPMEYHARCPGDCADGQEMEIACFTITGPAGTDCYGIIRMTPDVLELSMLGVSTETIVYRKK</sequence>
<accession>A0A1H8Z3C3</accession>